<feature type="domain" description="Ig-like" evidence="5">
    <location>
        <begin position="45"/>
        <end position="135"/>
    </location>
</feature>
<feature type="domain" description="Ig-like" evidence="5">
    <location>
        <begin position="299"/>
        <end position="372"/>
    </location>
</feature>
<dbReference type="InterPro" id="IPR013098">
    <property type="entry name" value="Ig_I-set"/>
</dbReference>
<evidence type="ECO:0000259" key="6">
    <source>
        <dbReference type="PROSITE" id="PS50853"/>
    </source>
</evidence>
<dbReference type="PANTHER" id="PTHR13817:SF180">
    <property type="entry name" value="IMMUNOGLOBULIN-LIKE AND FIBRONECTIN TYPE III DOMAIN-CONTAINING 1, TANDEM DUPLICATE 3-RELATED"/>
    <property type="match status" value="1"/>
</dbReference>
<feature type="domain" description="Fibronectin type-III" evidence="6">
    <location>
        <begin position="754"/>
        <end position="846"/>
    </location>
</feature>
<feature type="domain" description="Fibronectin type-III" evidence="6">
    <location>
        <begin position="928"/>
        <end position="1021"/>
    </location>
</feature>
<feature type="domain" description="Ig-like" evidence="5">
    <location>
        <begin position="1036"/>
        <end position="1124"/>
    </location>
</feature>
<dbReference type="GO" id="GO:0045214">
    <property type="term" value="P:sarcomere organization"/>
    <property type="evidence" value="ECO:0007669"/>
    <property type="project" value="TreeGrafter"/>
</dbReference>
<dbReference type="SMART" id="SM00060">
    <property type="entry name" value="FN3"/>
    <property type="match status" value="3"/>
</dbReference>
<organism evidence="7 8">
    <name type="scientific">Gadus morhua</name>
    <name type="common">Atlantic cod</name>
    <dbReference type="NCBI Taxonomy" id="8049"/>
    <lineage>
        <taxon>Eukaryota</taxon>
        <taxon>Metazoa</taxon>
        <taxon>Chordata</taxon>
        <taxon>Craniata</taxon>
        <taxon>Vertebrata</taxon>
        <taxon>Euteleostomi</taxon>
        <taxon>Actinopterygii</taxon>
        <taxon>Neopterygii</taxon>
        <taxon>Teleostei</taxon>
        <taxon>Neoteleostei</taxon>
        <taxon>Acanthomorphata</taxon>
        <taxon>Zeiogadaria</taxon>
        <taxon>Gadariae</taxon>
        <taxon>Gadiformes</taxon>
        <taxon>Gadoidei</taxon>
        <taxon>Gadidae</taxon>
        <taxon>Gadus</taxon>
    </lineage>
</organism>
<keyword evidence="1" id="KW-0677">Repeat</keyword>
<dbReference type="InterPro" id="IPR003961">
    <property type="entry name" value="FN3_dom"/>
</dbReference>
<evidence type="ECO:0000259" key="5">
    <source>
        <dbReference type="PROSITE" id="PS50835"/>
    </source>
</evidence>
<dbReference type="PROSITE" id="PS50835">
    <property type="entry name" value="IG_LIKE"/>
    <property type="match status" value="3"/>
</dbReference>
<feature type="region of interest" description="Disordered" evidence="4">
    <location>
        <begin position="481"/>
        <end position="511"/>
    </location>
</feature>
<dbReference type="SUPFAM" id="SSF49265">
    <property type="entry name" value="Fibronectin type III"/>
    <property type="match status" value="2"/>
</dbReference>
<dbReference type="InterPro" id="IPR050964">
    <property type="entry name" value="Striated_Muscle_Regulatory"/>
</dbReference>
<dbReference type="InterPro" id="IPR007110">
    <property type="entry name" value="Ig-like_dom"/>
</dbReference>
<dbReference type="Pfam" id="PF07679">
    <property type="entry name" value="I-set"/>
    <property type="match status" value="5"/>
</dbReference>
<keyword evidence="3" id="KW-0175">Coiled coil</keyword>
<dbReference type="SMART" id="SM00408">
    <property type="entry name" value="IGc2"/>
    <property type="match status" value="3"/>
</dbReference>
<dbReference type="GO" id="GO:0031430">
    <property type="term" value="C:M band"/>
    <property type="evidence" value="ECO:0007669"/>
    <property type="project" value="TreeGrafter"/>
</dbReference>
<name>A0A8C4ZNQ2_GADMO</name>
<dbReference type="PANTHER" id="PTHR13817">
    <property type="entry name" value="TITIN"/>
    <property type="match status" value="1"/>
</dbReference>
<evidence type="ECO:0000313" key="7">
    <source>
        <dbReference type="Ensembl" id="ENSGMOP00000016006.2"/>
    </source>
</evidence>
<dbReference type="Pfam" id="PF18362">
    <property type="entry name" value="THB"/>
    <property type="match status" value="1"/>
</dbReference>
<feature type="coiled-coil region" evidence="3">
    <location>
        <begin position="434"/>
        <end position="474"/>
    </location>
</feature>
<dbReference type="Pfam" id="PF00041">
    <property type="entry name" value="fn3"/>
    <property type="match status" value="2"/>
</dbReference>
<dbReference type="Gene3D" id="2.60.40.10">
    <property type="entry name" value="Immunoglobulins"/>
    <property type="match status" value="10"/>
</dbReference>
<dbReference type="SMART" id="SM00409">
    <property type="entry name" value="IG"/>
    <property type="match status" value="6"/>
</dbReference>
<dbReference type="GeneTree" id="ENSGT00940000160123"/>
<dbReference type="Ensembl" id="ENSGMOT00000016415.2">
    <property type="protein sequence ID" value="ENSGMOP00000016006.2"/>
    <property type="gene ID" value="ENSGMOG00000014926.2"/>
</dbReference>
<dbReference type="AlphaFoldDB" id="A0A8C4ZNQ2"/>
<evidence type="ECO:0000256" key="4">
    <source>
        <dbReference type="SAM" id="MobiDB-lite"/>
    </source>
</evidence>
<sequence>MFKIRKTKEEEPTAPGQVRIKKRSKVPGVMITQYVEEIPERMSTPDFTRKPIALTIQEGKLAIFRAIIIGEPTPSVTWIRNDGELDDPELYKITFDTSSGEHQLQIPDVSGDHTDTYKCLATNEYGRAVVTASLNVIEGALFDRVEVEPKEEKKEIDERFWELLMSADKKEYESICFQYGVTDFRRMLTKLSEKKIEREEEQSKVVERLCNLKPIELRDDGGAEFELEMSLKDPSHKIFLFKDGVMIPFNADETEVKHGLKQVGKKFVFSINGVDPEDAGMYQVEVNGVKIFSTDLKMPNVDFLVKIQEVTALEREDAVFECVVSQPMTNLKWTMKNAPLEQGEKYDIEVSEDMLIHTLVVKDCKQLDKGIYAAAAGMNSCCAWLIVEADTDGTGKKKARRTTRAGGGGADLQKIAAEQNAIVLKEREEMIARATAAAEAAAAVEAEAAELRAAEAAEKAAKQAEALAAKKAATLAAKKEWDAKEKAAGKETKKKPVKKDGAADGSEETLTSTEDVCISKDGVFHKLTIKKCKEEDTGKYRFEADGRKTEATITVEAFLIDLEEFAKPSVIKVGQNVAFEIPFEGREPMKIQWFIEDEEVQEDSQVKIEKSATRSRLVLIKCQRKISGEVKIKLRNEFGIFEAITQLNVLDKPTPPLGPVEVIESSASAVEFKWRPPRDAGGSPITDYILERQQIGRNSWKKLGKIGPEAKYRDLDVDHGRKYCYHIRAETEQGTSEMIETDDLQAGTKAYPGAPSTPKVVSAFKDCINLAWSSPSNTGGTNLLGYNIEKRKNGSNLWGQVNPPEEKYGVKDVVEGFEYEFRVSAVNISGAGEPSSPSEFVFARDPKRMFQKMKILFLSASPVPKVLWLKDAGPLTKGVTVSNTDTSSQLLLPSAERTDTGVYTILVKNIVGQETFSFEIRVTDEPKPPGPVELDQNVPGTVTVSWTASPDEKRDDRLHYVVTKRDSVKRTWQTVAECLFNNKFTAINIMAGTQYHFRVYAKNDMGLSTPSESGTWEVGKSRGGNTFGGCSFDAAPSFTVPLKMHSSPEAYECYMTCAVTGNPKPSITWYRNNISLNTNTNYHITNTCGVCSMVILRVGSKDNGEYTIAAQNSLGRVECSTKLTVQGTPLD</sequence>
<evidence type="ECO:0000256" key="2">
    <source>
        <dbReference type="ARBA" id="ARBA00023319"/>
    </source>
</evidence>
<dbReference type="InterPro" id="IPR013783">
    <property type="entry name" value="Ig-like_fold"/>
</dbReference>
<evidence type="ECO:0000313" key="8">
    <source>
        <dbReference type="Proteomes" id="UP000694546"/>
    </source>
</evidence>
<keyword evidence="8" id="KW-1185">Reference proteome</keyword>
<feature type="compositionally biased region" description="Basic and acidic residues" evidence="4">
    <location>
        <begin position="481"/>
        <end position="491"/>
    </location>
</feature>
<dbReference type="PROSITE" id="PS50853">
    <property type="entry name" value="FN3"/>
    <property type="match status" value="3"/>
</dbReference>
<dbReference type="InterPro" id="IPR040849">
    <property type="entry name" value="MyBP-C_THB"/>
</dbReference>
<evidence type="ECO:0000256" key="1">
    <source>
        <dbReference type="ARBA" id="ARBA00022737"/>
    </source>
</evidence>
<dbReference type="SUPFAM" id="SSF48726">
    <property type="entry name" value="Immunoglobulin"/>
    <property type="match status" value="6"/>
</dbReference>
<dbReference type="InterPro" id="IPR003598">
    <property type="entry name" value="Ig_sub2"/>
</dbReference>
<reference evidence="7" key="2">
    <citation type="submission" date="2025-09" db="UniProtKB">
        <authorList>
            <consortium name="Ensembl"/>
        </authorList>
    </citation>
    <scope>IDENTIFICATION</scope>
</reference>
<dbReference type="CDD" id="cd00063">
    <property type="entry name" value="FN3"/>
    <property type="match status" value="3"/>
</dbReference>
<protein>
    <submittedName>
        <fullName evidence="7">Immunoglobulin like and fibronectin type III domain containing 1, tandem duplicate 3</fullName>
    </submittedName>
</protein>
<dbReference type="Proteomes" id="UP000694546">
    <property type="component" value="Chromosome 13"/>
</dbReference>
<dbReference type="InterPro" id="IPR003599">
    <property type="entry name" value="Ig_sub"/>
</dbReference>
<dbReference type="InterPro" id="IPR036179">
    <property type="entry name" value="Ig-like_dom_sf"/>
</dbReference>
<proteinExistence type="predicted"/>
<dbReference type="OMA" id="QYKFRVY"/>
<reference evidence="7" key="1">
    <citation type="submission" date="2025-08" db="UniProtKB">
        <authorList>
            <consortium name="Ensembl"/>
        </authorList>
    </citation>
    <scope>IDENTIFICATION</scope>
</reference>
<evidence type="ECO:0000256" key="3">
    <source>
        <dbReference type="SAM" id="Coils"/>
    </source>
</evidence>
<keyword evidence="2" id="KW-0393">Immunoglobulin domain</keyword>
<feature type="domain" description="Fibronectin type-III" evidence="6">
    <location>
        <begin position="655"/>
        <end position="751"/>
    </location>
</feature>
<dbReference type="InterPro" id="IPR036116">
    <property type="entry name" value="FN3_sf"/>
</dbReference>
<accession>A0A8C4ZNQ2</accession>